<dbReference type="Proteomes" id="UP001375743">
    <property type="component" value="Unassembled WGS sequence"/>
</dbReference>
<accession>A0ABU8XW26</accession>
<feature type="domain" description="DUF4142" evidence="2">
    <location>
        <begin position="60"/>
        <end position="194"/>
    </location>
</feature>
<proteinExistence type="predicted"/>
<evidence type="ECO:0000313" key="3">
    <source>
        <dbReference type="EMBL" id="MEK0085377.1"/>
    </source>
</evidence>
<evidence type="ECO:0000259" key="2">
    <source>
        <dbReference type="Pfam" id="PF13628"/>
    </source>
</evidence>
<dbReference type="RefSeq" id="WP_418161225.1">
    <property type="nucleotide sequence ID" value="NZ_JBBLZC010000026.1"/>
</dbReference>
<dbReference type="PANTHER" id="PTHR38593">
    <property type="entry name" value="BLR2558 PROTEIN"/>
    <property type="match status" value="1"/>
</dbReference>
<dbReference type="InterPro" id="IPR012347">
    <property type="entry name" value="Ferritin-like"/>
</dbReference>
<comment type="caution">
    <text evidence="3">The sequence shown here is derived from an EMBL/GenBank/DDBJ whole genome shotgun (WGS) entry which is preliminary data.</text>
</comment>
<feature type="signal peptide" evidence="1">
    <location>
        <begin position="1"/>
        <end position="19"/>
    </location>
</feature>
<dbReference type="Gene3D" id="1.20.1260.10">
    <property type="match status" value="1"/>
</dbReference>
<keyword evidence="4" id="KW-1185">Reference proteome</keyword>
<reference evidence="3 4" key="1">
    <citation type="submission" date="2024-01" db="EMBL/GenBank/DDBJ databases">
        <title>Multi-omics insights into the function and evolution of sodium benzoate biodegradation pathways in Benzoatithermus flavus gen. nov., sp. nov. from hot spring.</title>
        <authorList>
            <person name="Hu C.-J."/>
            <person name="Li W.-J."/>
        </authorList>
    </citation>
    <scope>NUCLEOTIDE SEQUENCE [LARGE SCALE GENOMIC DNA]</scope>
    <source>
        <strain evidence="3 4">SYSU G07066</strain>
    </source>
</reference>
<dbReference type="InterPro" id="IPR025419">
    <property type="entry name" value="DUF4142"/>
</dbReference>
<dbReference type="PROSITE" id="PS51257">
    <property type="entry name" value="PROKAR_LIPOPROTEIN"/>
    <property type="match status" value="1"/>
</dbReference>
<name>A0ABU8XW26_9PROT</name>
<keyword evidence="1" id="KW-0732">Signal</keyword>
<organism evidence="3 4">
    <name type="scientific">Benzoatithermus flavus</name>
    <dbReference type="NCBI Taxonomy" id="3108223"/>
    <lineage>
        <taxon>Bacteria</taxon>
        <taxon>Pseudomonadati</taxon>
        <taxon>Pseudomonadota</taxon>
        <taxon>Alphaproteobacteria</taxon>
        <taxon>Geminicoccales</taxon>
        <taxon>Geminicoccaceae</taxon>
        <taxon>Benzoatithermus</taxon>
    </lineage>
</organism>
<feature type="chain" id="PRO_5047456981" evidence="1">
    <location>
        <begin position="20"/>
        <end position="208"/>
    </location>
</feature>
<dbReference type="EMBL" id="JBBLZC010000026">
    <property type="protein sequence ID" value="MEK0085377.1"/>
    <property type="molecule type" value="Genomic_DNA"/>
</dbReference>
<gene>
    <name evidence="3" type="ORF">U1T56_19670</name>
</gene>
<dbReference type="PANTHER" id="PTHR38593:SF1">
    <property type="entry name" value="BLR2558 PROTEIN"/>
    <property type="match status" value="1"/>
</dbReference>
<protein>
    <submittedName>
        <fullName evidence="3">DUF4142 domain-containing protein</fullName>
    </submittedName>
</protein>
<dbReference type="Pfam" id="PF13628">
    <property type="entry name" value="DUF4142"/>
    <property type="match status" value="1"/>
</dbReference>
<evidence type="ECO:0000256" key="1">
    <source>
        <dbReference type="SAM" id="SignalP"/>
    </source>
</evidence>
<sequence length="208" mass="22184">MRKQAMAAALALILSGGLAACSSGSDQSSGSGMMGQASGAMSSMARSGATMAQSVGLMGSDAKFLTTAIQSGIAEVELGRLARERASSREVRNFGQRMVDDHSNANAQLEAMAQARDLTVPTAMDATHQSLHDQLAALRGRSFDREYMQSMVQDHEKDVDLFSQQASADPNDQVSQLAARILPQLREHLSMARSINQALETPRVSQAE</sequence>
<evidence type="ECO:0000313" key="4">
    <source>
        <dbReference type="Proteomes" id="UP001375743"/>
    </source>
</evidence>